<dbReference type="RefSeq" id="WP_062844764.1">
    <property type="nucleotide sequence ID" value="NZ_CP014945.1"/>
</dbReference>
<evidence type="ECO:0000313" key="2">
    <source>
        <dbReference type="EMBL" id="AMT97165.1"/>
    </source>
</evidence>
<dbReference type="GeneID" id="33058657"/>
<evidence type="ECO:0000313" key="3">
    <source>
        <dbReference type="Proteomes" id="UP000076104"/>
    </source>
</evidence>
<accession>A0ABN4N6T6</accession>
<dbReference type="PANTHER" id="PTHR30157">
    <property type="entry name" value="FERRIC REDUCTASE, NADPH-DEPENDENT"/>
    <property type="match status" value="1"/>
</dbReference>
<dbReference type="Gene3D" id="3.40.50.80">
    <property type="entry name" value="Nucleotide-binding domain of ferredoxin-NADP reductase (FNR) module"/>
    <property type="match status" value="1"/>
</dbReference>
<dbReference type="InterPro" id="IPR037119">
    <property type="entry name" value="Haem_oxidase_HugZ-like_sf"/>
</dbReference>
<dbReference type="Proteomes" id="UP000076104">
    <property type="component" value="Chromosome"/>
</dbReference>
<dbReference type="Gene3D" id="3.20.180.10">
    <property type="entry name" value="PNP-oxidase-like"/>
    <property type="match status" value="1"/>
</dbReference>
<dbReference type="InterPro" id="IPR007037">
    <property type="entry name" value="SIP_rossman_dom"/>
</dbReference>
<keyword evidence="3" id="KW-1185">Reference proteome</keyword>
<dbReference type="Gene3D" id="2.40.30.10">
    <property type="entry name" value="Translation factors"/>
    <property type="match status" value="1"/>
</dbReference>
<feature type="domain" description="SIP-like Rossmann fold" evidence="1">
    <location>
        <begin position="256"/>
        <end position="383"/>
    </location>
</feature>
<dbReference type="InterPro" id="IPR039374">
    <property type="entry name" value="SIP_fam"/>
</dbReference>
<dbReference type="Pfam" id="PF04954">
    <property type="entry name" value="SIP"/>
    <property type="match status" value="1"/>
</dbReference>
<protein>
    <submittedName>
        <fullName evidence="2">Iron-chelator utilization protein</fullName>
    </submittedName>
</protein>
<proteinExistence type="predicted"/>
<gene>
    <name evidence="2" type="ORF">A3K91_1564</name>
</gene>
<dbReference type="InterPro" id="IPR039261">
    <property type="entry name" value="FNR_nucleotide-bd"/>
</dbReference>
<reference evidence="2 3" key="1">
    <citation type="submission" date="2016-03" db="EMBL/GenBank/DDBJ databases">
        <title>Genome sequencing of Psychrobacter alimentarius PAMC 27889.</title>
        <authorList>
            <person name="Lee J."/>
            <person name="Kim O.-S."/>
        </authorList>
    </citation>
    <scope>NUCLEOTIDE SEQUENCE [LARGE SCALE GENOMIC DNA]</scope>
    <source>
        <strain evidence="2 3">PAMC 27889</strain>
    </source>
</reference>
<sequence>MAQPFVQDTIDKIPLDVADKKLFIDHVNEEHQDELAMFINIFTKASIREDSVPSIVELYSDGMLLALTSIDNNQTDPENAAHPTEQYFVHFTSPVVDAASLQEQYITLLQRAATKLGKRTIKLRDQFFTVMDGYYASPNMYRLLVTAPDNTPLNQPGYAYLLDLNASFAASKLDSGERRDSNDSDNTDEFQGVYRYYSLRKAWQDADSSSVHAWIDVYIHGDTSGGNWAKSLDTGMKIKSVREYPEKLEHLTDGQCLLICDETSLPTVANLLENWQNPLSPLVIAITNDSKDINYLHDITLSEHLSKDERFRQDNLLHIINTPATALTEQIMTTLNSRLTTTPIKIDKVWGALEAANIKSLRPQLKSVLGLSRQDMTIQVYWRA</sequence>
<name>A0ABN4N6T6_9GAMM</name>
<evidence type="ECO:0000259" key="1">
    <source>
        <dbReference type="Pfam" id="PF04954"/>
    </source>
</evidence>
<dbReference type="EMBL" id="CP014945">
    <property type="protein sequence ID" value="AMT97165.1"/>
    <property type="molecule type" value="Genomic_DNA"/>
</dbReference>
<organism evidence="2 3">
    <name type="scientific">Psychrobacter alimentarius</name>
    <dbReference type="NCBI Taxonomy" id="261164"/>
    <lineage>
        <taxon>Bacteria</taxon>
        <taxon>Pseudomonadati</taxon>
        <taxon>Pseudomonadota</taxon>
        <taxon>Gammaproteobacteria</taxon>
        <taxon>Moraxellales</taxon>
        <taxon>Moraxellaceae</taxon>
        <taxon>Psychrobacter</taxon>
    </lineage>
</organism>
<dbReference type="PANTHER" id="PTHR30157:SF0">
    <property type="entry name" value="NADPH-DEPENDENT FERRIC-CHELATE REDUCTASE"/>
    <property type="match status" value="1"/>
</dbReference>